<protein>
    <submittedName>
        <fullName evidence="1">Uncharacterized protein</fullName>
    </submittedName>
</protein>
<dbReference type="EMBL" id="JAGTTL010000008">
    <property type="protein sequence ID" value="KAK6318674.1"/>
    <property type="molecule type" value="Genomic_DNA"/>
</dbReference>
<evidence type="ECO:0000313" key="2">
    <source>
        <dbReference type="Proteomes" id="UP001356427"/>
    </source>
</evidence>
<evidence type="ECO:0000313" key="1">
    <source>
        <dbReference type="EMBL" id="KAK6318674.1"/>
    </source>
</evidence>
<gene>
    <name evidence="1" type="ORF">J4Q44_G00098850</name>
</gene>
<comment type="caution">
    <text evidence="1">The sequence shown here is derived from an EMBL/GenBank/DDBJ whole genome shotgun (WGS) entry which is preliminary data.</text>
</comment>
<proteinExistence type="predicted"/>
<dbReference type="Proteomes" id="UP001356427">
    <property type="component" value="Unassembled WGS sequence"/>
</dbReference>
<organism evidence="1 2">
    <name type="scientific">Coregonus suidteri</name>
    <dbReference type="NCBI Taxonomy" id="861788"/>
    <lineage>
        <taxon>Eukaryota</taxon>
        <taxon>Metazoa</taxon>
        <taxon>Chordata</taxon>
        <taxon>Craniata</taxon>
        <taxon>Vertebrata</taxon>
        <taxon>Euteleostomi</taxon>
        <taxon>Actinopterygii</taxon>
        <taxon>Neopterygii</taxon>
        <taxon>Teleostei</taxon>
        <taxon>Protacanthopterygii</taxon>
        <taxon>Salmoniformes</taxon>
        <taxon>Salmonidae</taxon>
        <taxon>Coregoninae</taxon>
        <taxon>Coregonus</taxon>
    </lineage>
</organism>
<name>A0AAN8LYG7_9TELE</name>
<reference evidence="1 2" key="1">
    <citation type="submission" date="2021-04" db="EMBL/GenBank/DDBJ databases">
        <authorList>
            <person name="De Guttry C."/>
            <person name="Zahm M."/>
            <person name="Klopp C."/>
            <person name="Cabau C."/>
            <person name="Louis A."/>
            <person name="Berthelot C."/>
            <person name="Parey E."/>
            <person name="Roest Crollius H."/>
            <person name="Montfort J."/>
            <person name="Robinson-Rechavi M."/>
            <person name="Bucao C."/>
            <person name="Bouchez O."/>
            <person name="Gislard M."/>
            <person name="Lluch J."/>
            <person name="Milhes M."/>
            <person name="Lampietro C."/>
            <person name="Lopez Roques C."/>
            <person name="Donnadieu C."/>
            <person name="Braasch I."/>
            <person name="Desvignes T."/>
            <person name="Postlethwait J."/>
            <person name="Bobe J."/>
            <person name="Wedekind C."/>
            <person name="Guiguen Y."/>
        </authorList>
    </citation>
    <scope>NUCLEOTIDE SEQUENCE [LARGE SCALE GENOMIC DNA]</scope>
    <source>
        <strain evidence="1">Cs_M1</strain>
        <tissue evidence="1">Blood</tissue>
    </source>
</reference>
<sequence>MYSFHSQNKQMVTKIQGAHNLKSREQTKPMFQMSPYSHHQRFPKLGPGDPKGCAFWFLP</sequence>
<accession>A0AAN8LYG7</accession>
<dbReference type="AlphaFoldDB" id="A0AAN8LYG7"/>
<keyword evidence="2" id="KW-1185">Reference proteome</keyword>